<dbReference type="PANTHER" id="PTHR33602:SF1">
    <property type="entry name" value="REGULATORY PROTEIN RECX FAMILY PROTEIN"/>
    <property type="match status" value="1"/>
</dbReference>
<evidence type="ECO:0000256" key="4">
    <source>
        <dbReference type="ARBA" id="ARBA00022490"/>
    </source>
</evidence>
<dbReference type="PANTHER" id="PTHR33602">
    <property type="entry name" value="REGULATORY PROTEIN RECX FAMILY PROTEIN"/>
    <property type="match status" value="1"/>
</dbReference>
<evidence type="ECO:0000256" key="2">
    <source>
        <dbReference type="ARBA" id="ARBA00009695"/>
    </source>
</evidence>
<dbReference type="STRING" id="158190.SpiGrapes_2619"/>
<organism evidence="8 9">
    <name type="scientific">Sphaerochaeta pleomorpha (strain ATCC BAA-1885 / DSM 22778 / Grapes)</name>
    <dbReference type="NCBI Taxonomy" id="158190"/>
    <lineage>
        <taxon>Bacteria</taxon>
        <taxon>Pseudomonadati</taxon>
        <taxon>Spirochaetota</taxon>
        <taxon>Spirochaetia</taxon>
        <taxon>Spirochaetales</taxon>
        <taxon>Sphaerochaetaceae</taxon>
        <taxon>Sphaerochaeta</taxon>
    </lineage>
</organism>
<accession>G8QUS2</accession>
<reference evidence="8 9" key="1">
    <citation type="submission" date="2011-11" db="EMBL/GenBank/DDBJ databases">
        <title>Complete sequence of Spirochaeta sp. grapes.</title>
        <authorList>
            <consortium name="US DOE Joint Genome Institute"/>
            <person name="Lucas S."/>
            <person name="Han J."/>
            <person name="Lapidus A."/>
            <person name="Cheng J.-F."/>
            <person name="Goodwin L."/>
            <person name="Pitluck S."/>
            <person name="Peters L."/>
            <person name="Ovchinnikova G."/>
            <person name="Munk A.C."/>
            <person name="Detter J.C."/>
            <person name="Han C."/>
            <person name="Tapia R."/>
            <person name="Land M."/>
            <person name="Hauser L."/>
            <person name="Kyrpides N."/>
            <person name="Ivanova N."/>
            <person name="Pagani I."/>
            <person name="Ritalahtilisa K."/>
            <person name="Loeffler F."/>
            <person name="Woyke T."/>
        </authorList>
    </citation>
    <scope>NUCLEOTIDE SEQUENCE [LARGE SCALE GENOMIC DNA]</scope>
    <source>
        <strain evidence="9">ATCC BAA-1885 / DSM 22778 / Grapes</strain>
    </source>
</reference>
<gene>
    <name evidence="5" type="primary">recX</name>
    <name evidence="8" type="ordered locus">SpiGrapes_2619</name>
</gene>
<dbReference type="InterPro" id="IPR003783">
    <property type="entry name" value="Regulatory_RecX"/>
</dbReference>
<evidence type="ECO:0000259" key="6">
    <source>
        <dbReference type="Pfam" id="PF02631"/>
    </source>
</evidence>
<dbReference type="EMBL" id="CP003155">
    <property type="protein sequence ID" value="AEV30380.1"/>
    <property type="molecule type" value="Genomic_DNA"/>
</dbReference>
<feature type="domain" description="RecX second three-helical" evidence="6">
    <location>
        <begin position="105"/>
        <end position="146"/>
    </location>
</feature>
<comment type="similarity">
    <text evidence="2 5">Belongs to the RecX family.</text>
</comment>
<dbReference type="Pfam" id="PF02631">
    <property type="entry name" value="RecX_HTH2"/>
    <property type="match status" value="1"/>
</dbReference>
<dbReference type="InterPro" id="IPR036388">
    <property type="entry name" value="WH-like_DNA-bd_sf"/>
</dbReference>
<evidence type="ECO:0000256" key="5">
    <source>
        <dbReference type="HAMAP-Rule" id="MF_01114"/>
    </source>
</evidence>
<dbReference type="KEGG" id="sgp:SpiGrapes_2619"/>
<proteinExistence type="inferred from homology"/>
<dbReference type="Pfam" id="PF21982">
    <property type="entry name" value="RecX_HTH1"/>
    <property type="match status" value="1"/>
</dbReference>
<sequence>MFATIKRESSKEGYFALPREGSPFFISMELFLSQHLAEGQELTEKEFLELLEKQQSLACRDKALVYLARREHTAFELRLKLQGKGFTTEQISWALTYLKDKNYLSELRYARSMIESRQRKNPEGRAMLSRRLASKGVNRNDAEQALDELFSEVRTSEYVMKAYAMVSKTVEPDLVLMKLQKKGFTRYEIKRAMEASEDETL</sequence>
<keyword evidence="4 5" id="KW-0963">Cytoplasm</keyword>
<dbReference type="InterPro" id="IPR053924">
    <property type="entry name" value="RecX_HTH_2nd"/>
</dbReference>
<evidence type="ECO:0000313" key="9">
    <source>
        <dbReference type="Proteomes" id="UP000005632"/>
    </source>
</evidence>
<comment type="subcellular location">
    <subcellularLocation>
        <location evidence="1 5">Cytoplasm</location>
    </subcellularLocation>
</comment>
<dbReference type="GO" id="GO:0006282">
    <property type="term" value="P:regulation of DNA repair"/>
    <property type="evidence" value="ECO:0007669"/>
    <property type="project" value="UniProtKB-UniRule"/>
</dbReference>
<dbReference type="InterPro" id="IPR053926">
    <property type="entry name" value="RecX_HTH_1st"/>
</dbReference>
<keyword evidence="9" id="KW-1185">Reference proteome</keyword>
<dbReference type="HOGENOM" id="CLU_066607_4_1_12"/>
<dbReference type="Gene3D" id="1.10.10.10">
    <property type="entry name" value="Winged helix-like DNA-binding domain superfamily/Winged helix DNA-binding domain"/>
    <property type="match status" value="2"/>
</dbReference>
<evidence type="ECO:0000256" key="3">
    <source>
        <dbReference type="ARBA" id="ARBA00018111"/>
    </source>
</evidence>
<dbReference type="GO" id="GO:0005737">
    <property type="term" value="C:cytoplasm"/>
    <property type="evidence" value="ECO:0007669"/>
    <property type="project" value="UniProtKB-SubCell"/>
</dbReference>
<dbReference type="eggNOG" id="COG2137">
    <property type="taxonomic scope" value="Bacteria"/>
</dbReference>
<evidence type="ECO:0000313" key="8">
    <source>
        <dbReference type="EMBL" id="AEV30380.1"/>
    </source>
</evidence>
<dbReference type="AlphaFoldDB" id="G8QUS2"/>
<evidence type="ECO:0000259" key="7">
    <source>
        <dbReference type="Pfam" id="PF21982"/>
    </source>
</evidence>
<dbReference type="HAMAP" id="MF_01114">
    <property type="entry name" value="RecX"/>
    <property type="match status" value="1"/>
</dbReference>
<evidence type="ECO:0000256" key="1">
    <source>
        <dbReference type="ARBA" id="ARBA00004496"/>
    </source>
</evidence>
<dbReference type="Proteomes" id="UP000005632">
    <property type="component" value="Chromosome"/>
</dbReference>
<comment type="function">
    <text evidence="5">Modulates RecA activity.</text>
</comment>
<feature type="domain" description="RecX first three-helical" evidence="7">
    <location>
        <begin position="59"/>
        <end position="98"/>
    </location>
</feature>
<name>G8QUS2_SPHPG</name>
<protein>
    <recommendedName>
        <fullName evidence="3 5">Regulatory protein RecX</fullName>
    </recommendedName>
</protein>